<dbReference type="EMBL" id="BGZK01000367">
    <property type="protein sequence ID" value="GBP39515.1"/>
    <property type="molecule type" value="Genomic_DNA"/>
</dbReference>
<evidence type="ECO:0000313" key="1">
    <source>
        <dbReference type="EMBL" id="GBP39515.1"/>
    </source>
</evidence>
<reference evidence="1 2" key="1">
    <citation type="journal article" date="2019" name="Commun. Biol.">
        <title>The bagworm genome reveals a unique fibroin gene that provides high tensile strength.</title>
        <authorList>
            <person name="Kono N."/>
            <person name="Nakamura H."/>
            <person name="Ohtoshi R."/>
            <person name="Tomita M."/>
            <person name="Numata K."/>
            <person name="Arakawa K."/>
        </authorList>
    </citation>
    <scope>NUCLEOTIDE SEQUENCE [LARGE SCALE GENOMIC DNA]</scope>
</reference>
<organism evidence="1 2">
    <name type="scientific">Eumeta variegata</name>
    <name type="common">Bagworm moth</name>
    <name type="synonym">Eumeta japonica</name>
    <dbReference type="NCBI Taxonomy" id="151549"/>
    <lineage>
        <taxon>Eukaryota</taxon>
        <taxon>Metazoa</taxon>
        <taxon>Ecdysozoa</taxon>
        <taxon>Arthropoda</taxon>
        <taxon>Hexapoda</taxon>
        <taxon>Insecta</taxon>
        <taxon>Pterygota</taxon>
        <taxon>Neoptera</taxon>
        <taxon>Endopterygota</taxon>
        <taxon>Lepidoptera</taxon>
        <taxon>Glossata</taxon>
        <taxon>Ditrysia</taxon>
        <taxon>Tineoidea</taxon>
        <taxon>Psychidae</taxon>
        <taxon>Oiketicinae</taxon>
        <taxon>Eumeta</taxon>
    </lineage>
</organism>
<dbReference type="Proteomes" id="UP000299102">
    <property type="component" value="Unassembled WGS sequence"/>
</dbReference>
<comment type="caution">
    <text evidence="1">The sequence shown here is derived from an EMBL/GenBank/DDBJ whole genome shotgun (WGS) entry which is preliminary data.</text>
</comment>
<evidence type="ECO:0000313" key="2">
    <source>
        <dbReference type="Proteomes" id="UP000299102"/>
    </source>
</evidence>
<proteinExistence type="predicted"/>
<protein>
    <submittedName>
        <fullName evidence="1">Uncharacterized protein</fullName>
    </submittedName>
</protein>
<gene>
    <name evidence="1" type="ORF">EVAR_32449_1</name>
</gene>
<sequence length="94" mass="9873">MRNASSNAEFPGGAGHCCGPNDALEKCILQYCSSCANLMRERDSLGRGRPPAAGGGARLITEPTFMSACKRPAVNPNDIGRAVERRPPQSAGNN</sequence>
<keyword evidence="2" id="KW-1185">Reference proteome</keyword>
<dbReference type="AlphaFoldDB" id="A0A4C1VP15"/>
<name>A0A4C1VP15_EUMVA</name>
<accession>A0A4C1VP15</accession>